<accession>Q9TKX1</accession>
<keyword evidence="1" id="KW-0150">Chloroplast</keyword>
<geneLocation type="chloroplast" evidence="1"/>
<sequence>MNTPHDSQSTYQQYLRTLDPTLYNEEESLKTNPFALETFGIDPRTTEVDENFGYDEYDEVSSHLNVDRFGLVHDRRYLPFHKKQLWT</sequence>
<dbReference type="AlphaFoldDB" id="Q9TKX1"/>
<organism evidence="1">
    <name type="scientific">Nephroselmis olivacea</name>
    <name type="common">Green alga</name>
    <dbReference type="NCBI Taxonomy" id="31312"/>
    <lineage>
        <taxon>Eukaryota</taxon>
        <taxon>Viridiplantae</taxon>
        <taxon>Chlorophyta</taxon>
        <taxon>Nephroselmidophyceae</taxon>
        <taxon>Nephroselmidales</taxon>
        <taxon>Nephroselmidaceae</taxon>
        <taxon>Nephroselmis</taxon>
    </lineage>
</organism>
<reference evidence="1" key="1">
    <citation type="journal article" date="1999" name="Proc. Natl. Acad. Sci. U.S.A.">
        <title>The complete chloroplast DNA sequence of the green alga Nephroselmis olivacea: insights into the architecture of ancestral chloroplast genomes.</title>
        <authorList>
            <person name="Turmel M."/>
            <person name="Otis C."/>
            <person name="Lemieux C."/>
        </authorList>
    </citation>
    <scope>NUCLEOTIDE SEQUENCE [LARGE SCALE GENOMIC DNA]</scope>
    <source>
        <strain>NIES-484</strain>
    </source>
</reference>
<proteinExistence type="predicted"/>
<keyword evidence="1" id="KW-0934">Plastid</keyword>
<protein>
    <submittedName>
        <fullName evidence="1">Uncharacterized protein</fullName>
    </submittedName>
</protein>
<name>Q9TKX1_NEPOL</name>
<dbReference type="EMBL" id="AF137379">
    <property type="protein sequence ID" value="AAD54845.1"/>
    <property type="molecule type" value="Genomic_DNA"/>
</dbReference>
<dbReference type="GeneID" id="1496864"/>
<evidence type="ECO:0000313" key="1">
    <source>
        <dbReference type="EMBL" id="AAD54845.1"/>
    </source>
</evidence>
<dbReference type="RefSeq" id="NP_050874.1">
    <property type="nucleotide sequence ID" value="NC_000927.1"/>
</dbReference>